<keyword evidence="1" id="KW-0812">Transmembrane</keyword>
<keyword evidence="1" id="KW-0472">Membrane</keyword>
<name>A0A975TWZ4_9RHOB</name>
<keyword evidence="5" id="KW-1185">Reference proteome</keyword>
<feature type="chain" id="PRO_5036833703" evidence="2">
    <location>
        <begin position="21"/>
        <end position="59"/>
    </location>
</feature>
<dbReference type="AlphaFoldDB" id="A0A975TWZ4"/>
<dbReference type="Proteomes" id="UP000693972">
    <property type="component" value="Unassembled WGS sequence"/>
</dbReference>
<protein>
    <submittedName>
        <fullName evidence="4">Uncharacterized protein</fullName>
    </submittedName>
</protein>
<evidence type="ECO:0000313" key="4">
    <source>
        <dbReference type="EMBL" id="QXL89112.1"/>
    </source>
</evidence>
<gene>
    <name evidence="3" type="ORF">KUL25_06265</name>
    <name evidence="4" type="ORF">KUL25_06270</name>
</gene>
<sequence>MKQILIAAAAVAVLATAANAGGVVPQVPQEVVIVDTAASNQGIFVPAFALLILLMLHHG</sequence>
<evidence type="ECO:0000313" key="5">
    <source>
        <dbReference type="Proteomes" id="UP000693972"/>
    </source>
</evidence>
<organism evidence="4">
    <name type="scientific">Gymnodinialimonas phycosphaerae</name>
    <dbReference type="NCBI Taxonomy" id="2841589"/>
    <lineage>
        <taxon>Bacteria</taxon>
        <taxon>Pseudomonadati</taxon>
        <taxon>Pseudomonadota</taxon>
        <taxon>Alphaproteobacteria</taxon>
        <taxon>Rhodobacterales</taxon>
        <taxon>Paracoccaceae</taxon>
        <taxon>Gymnodinialimonas</taxon>
    </lineage>
</organism>
<evidence type="ECO:0000313" key="3">
    <source>
        <dbReference type="EMBL" id="MBY4892362.1"/>
    </source>
</evidence>
<feature type="transmembrane region" description="Helical" evidence="1">
    <location>
        <begin position="36"/>
        <end position="56"/>
    </location>
</feature>
<reference evidence="4 5" key="1">
    <citation type="submission" date="2021-07" db="EMBL/GenBank/DDBJ databases">
        <title>Karlodiniumbacter phycospheric gen. nov., sp. nov., a phycosphere bacterium isolated from karlodinium veneficum.</title>
        <authorList>
            <person name="Peng Y."/>
            <person name="Jiang L."/>
            <person name="Lee J."/>
        </authorList>
    </citation>
    <scope>NUCLEOTIDE SEQUENCE</scope>
    <source>
        <strain evidence="4 5">N5</strain>
    </source>
</reference>
<dbReference type="EMBL" id="CP078073">
    <property type="protein sequence ID" value="QXL89112.1"/>
    <property type="molecule type" value="Genomic_DNA"/>
</dbReference>
<keyword evidence="2" id="KW-0732">Signal</keyword>
<dbReference type="RefSeq" id="WP_257892161.1">
    <property type="nucleotide sequence ID" value="NZ_JAIMBW010000001.1"/>
</dbReference>
<feature type="signal peptide" evidence="2">
    <location>
        <begin position="1"/>
        <end position="20"/>
    </location>
</feature>
<accession>A0A975TWZ4</accession>
<evidence type="ECO:0000256" key="2">
    <source>
        <dbReference type="SAM" id="SignalP"/>
    </source>
</evidence>
<evidence type="ECO:0000256" key="1">
    <source>
        <dbReference type="SAM" id="Phobius"/>
    </source>
</evidence>
<keyword evidence="1" id="KW-1133">Transmembrane helix</keyword>
<dbReference type="EMBL" id="JAIMBW010000001">
    <property type="protein sequence ID" value="MBY4892362.1"/>
    <property type="molecule type" value="Genomic_DNA"/>
</dbReference>
<proteinExistence type="predicted"/>